<evidence type="ECO:0000313" key="2">
    <source>
        <dbReference type="WBParaSite" id="RSKR_0000023400.1"/>
    </source>
</evidence>
<dbReference type="Proteomes" id="UP000095286">
    <property type="component" value="Unplaced"/>
</dbReference>
<organism evidence="1 2">
    <name type="scientific">Rhabditophanes sp. KR3021</name>
    <dbReference type="NCBI Taxonomy" id="114890"/>
    <lineage>
        <taxon>Eukaryota</taxon>
        <taxon>Metazoa</taxon>
        <taxon>Ecdysozoa</taxon>
        <taxon>Nematoda</taxon>
        <taxon>Chromadorea</taxon>
        <taxon>Rhabditida</taxon>
        <taxon>Tylenchina</taxon>
        <taxon>Panagrolaimomorpha</taxon>
        <taxon>Strongyloidoidea</taxon>
        <taxon>Alloionematidae</taxon>
        <taxon>Rhabditophanes</taxon>
    </lineage>
</organism>
<accession>A0AC35TGJ6</accession>
<dbReference type="WBParaSite" id="RSKR_0000023400.1">
    <property type="protein sequence ID" value="RSKR_0000023400.1"/>
    <property type="gene ID" value="RSKR_0000023400"/>
</dbReference>
<evidence type="ECO:0000313" key="1">
    <source>
        <dbReference type="Proteomes" id="UP000095286"/>
    </source>
</evidence>
<reference evidence="2" key="1">
    <citation type="submission" date="2016-11" db="UniProtKB">
        <authorList>
            <consortium name="WormBaseParasite"/>
        </authorList>
    </citation>
    <scope>IDENTIFICATION</scope>
    <source>
        <strain evidence="2">KR3021</strain>
    </source>
</reference>
<protein>
    <submittedName>
        <fullName evidence="2">Protein pellino</fullName>
    </submittedName>
</protein>
<sequence>MDYEVSKSLGKLHITKNSSSTACLVKNEIKSTAVVVPMVPTHTMAYFPEKDPSPEDMVYGELILLGYNGSQESMKTSTHGRKHKSKMTLCIKEDSNGIKRGTTHLFDGPPEECPLVSDSTKYVISYSQDRSKTILVEYVEDPNKDMFQIGRSSENQIDFTIVDTWLAAGTNNGVCSSAANSARSLVKNQLCVSGDANRPISSTISRYACRIITDRLNPGKCYVYAAGFDSRKNIFLGEKATKWSKNEGECDGLTTNGVLILHPNNSSEEDSSGLFTWREISVDGEIHKLRQSRSSNIKGELIESESNQLQDGTIIDLCGATLLWRSADGLANSPSVQKLEEVLDQLNAGKPQCPVNLNTLVIPKKKAKSQTSRQPYVYIECGHVQGKHDWGMSRSSGATVKFKCPICLIESEKVVQLVMGMESAFHLDSSSLDYCFNPCGHMASMNTVRYWAKIPMPHGTTSFHPICPFCSCLLATKKPFLRLIFQDHCYEGNLN</sequence>
<name>A0AC35TGJ6_9BILA</name>
<proteinExistence type="predicted"/>